<dbReference type="SMART" id="SM00008">
    <property type="entry name" value="HormR"/>
    <property type="match status" value="1"/>
</dbReference>
<reference evidence="4" key="1">
    <citation type="submission" date="2025-08" db="UniProtKB">
        <authorList>
            <consortium name="RefSeq"/>
        </authorList>
    </citation>
    <scope>IDENTIFICATION</scope>
    <source>
        <tissue evidence="4">Whole organism</tissue>
    </source>
</reference>
<keyword evidence="3" id="KW-1185">Reference proteome</keyword>
<name>A0A979FUH5_HYAAZ</name>
<sequence length="367" mass="40599">MIPVGYQLESNIFYSAYTRIVNQVYMLQVSIFTTAASLPRTDISTSAGRNSLTSALNLRLHNTSASVSEANQYHRENQSDSIFMDGMIFKDYHLNGNWSHFLPFEGLKPPFIKLDDKIHSTINSSTIFLDYTGNKFKTEGYENIHGEVKVRSSAGNFIPEPNFTTPFSIENINSSAIFSPVDRARRQMDGDFITKPSINSLNLVSSSPQTTPKSAMNFSEEPQGETFSGDDSHYNDREQLKVVLARLELDCRLKMLSDPEPETGCVRIWDQALCWDPAPPNSTSRQPCPPYIVGMENEGGYAFKKCEFDGRWGTKPPITSNLDVVSSSPLDVVSSSPLDVVSSSPLDVVSSSPLDVVSSSTSQRGTS</sequence>
<dbReference type="InterPro" id="IPR050332">
    <property type="entry name" value="GPCR_2"/>
</dbReference>
<evidence type="ECO:0000256" key="1">
    <source>
        <dbReference type="SAM" id="MobiDB-lite"/>
    </source>
</evidence>
<dbReference type="AlphaFoldDB" id="A0A979FUH5"/>
<dbReference type="GeneID" id="125179307"/>
<accession>A0A979FUH5</accession>
<evidence type="ECO:0000313" key="4">
    <source>
        <dbReference type="RefSeq" id="XP_047740879.1"/>
    </source>
</evidence>
<dbReference type="PROSITE" id="PS00649">
    <property type="entry name" value="G_PROTEIN_RECEP_F2_1"/>
    <property type="match status" value="1"/>
</dbReference>
<dbReference type="Pfam" id="PF02793">
    <property type="entry name" value="HRM"/>
    <property type="match status" value="1"/>
</dbReference>
<gene>
    <name evidence="4" type="primary">LOC125179307</name>
</gene>
<dbReference type="Gene3D" id="4.10.1240.10">
    <property type="entry name" value="GPCR, family 2, extracellular hormone receptor domain"/>
    <property type="match status" value="1"/>
</dbReference>
<feature type="region of interest" description="Disordered" evidence="1">
    <location>
        <begin position="343"/>
        <end position="367"/>
    </location>
</feature>
<feature type="compositionally biased region" description="Polar residues" evidence="1">
    <location>
        <begin position="203"/>
        <end position="217"/>
    </location>
</feature>
<evidence type="ECO:0000313" key="3">
    <source>
        <dbReference type="Proteomes" id="UP000694843"/>
    </source>
</evidence>
<dbReference type="GO" id="GO:0008528">
    <property type="term" value="F:G protein-coupled peptide receptor activity"/>
    <property type="evidence" value="ECO:0007669"/>
    <property type="project" value="TreeGrafter"/>
</dbReference>
<evidence type="ECO:0000259" key="2">
    <source>
        <dbReference type="PROSITE" id="PS50227"/>
    </source>
</evidence>
<dbReference type="InterPro" id="IPR001879">
    <property type="entry name" value="GPCR_2_extracellular_dom"/>
</dbReference>
<proteinExistence type="predicted"/>
<dbReference type="PROSITE" id="PS50227">
    <property type="entry name" value="G_PROTEIN_RECEP_F2_3"/>
    <property type="match status" value="1"/>
</dbReference>
<feature type="domain" description="G-protein coupled receptors family 2 profile 1" evidence="2">
    <location>
        <begin position="250"/>
        <end position="321"/>
    </location>
</feature>
<feature type="region of interest" description="Disordered" evidence="1">
    <location>
        <begin position="203"/>
        <end position="233"/>
    </location>
</feature>
<organism evidence="3 4">
    <name type="scientific">Hyalella azteca</name>
    <name type="common">Amphipod</name>
    <dbReference type="NCBI Taxonomy" id="294128"/>
    <lineage>
        <taxon>Eukaryota</taxon>
        <taxon>Metazoa</taxon>
        <taxon>Ecdysozoa</taxon>
        <taxon>Arthropoda</taxon>
        <taxon>Crustacea</taxon>
        <taxon>Multicrustacea</taxon>
        <taxon>Malacostraca</taxon>
        <taxon>Eumalacostraca</taxon>
        <taxon>Peracarida</taxon>
        <taxon>Amphipoda</taxon>
        <taxon>Senticaudata</taxon>
        <taxon>Talitrida</taxon>
        <taxon>Talitroidea</taxon>
        <taxon>Hyalellidae</taxon>
        <taxon>Hyalella</taxon>
    </lineage>
</organism>
<dbReference type="GO" id="GO:0005886">
    <property type="term" value="C:plasma membrane"/>
    <property type="evidence" value="ECO:0007669"/>
    <property type="project" value="TreeGrafter"/>
</dbReference>
<dbReference type="InterPro" id="IPR017983">
    <property type="entry name" value="GPCR_2_secretin-like_CS"/>
</dbReference>
<dbReference type="InterPro" id="IPR036445">
    <property type="entry name" value="GPCR_2_extracell_dom_sf"/>
</dbReference>
<dbReference type="RefSeq" id="XP_047740879.1">
    <property type="nucleotide sequence ID" value="XM_047884923.1"/>
</dbReference>
<dbReference type="KEGG" id="hazt:125179307"/>
<protein>
    <submittedName>
        <fullName evidence="4">Uncharacterized protein LOC125179307</fullName>
    </submittedName>
</protein>
<feature type="compositionally biased region" description="Low complexity" evidence="1">
    <location>
        <begin position="343"/>
        <end position="360"/>
    </location>
</feature>
<dbReference type="PANTHER" id="PTHR45620">
    <property type="entry name" value="PDF RECEPTOR-LIKE PROTEIN-RELATED"/>
    <property type="match status" value="1"/>
</dbReference>
<dbReference type="SUPFAM" id="SSF111418">
    <property type="entry name" value="Hormone receptor domain"/>
    <property type="match status" value="1"/>
</dbReference>
<dbReference type="GO" id="GO:0007188">
    <property type="term" value="P:adenylate cyclase-modulating G protein-coupled receptor signaling pathway"/>
    <property type="evidence" value="ECO:0007669"/>
    <property type="project" value="TreeGrafter"/>
</dbReference>
<dbReference type="Proteomes" id="UP000694843">
    <property type="component" value="Unplaced"/>
</dbReference>